<feature type="region of interest" description="Disordered" evidence="1">
    <location>
        <begin position="67"/>
        <end position="87"/>
    </location>
</feature>
<protein>
    <submittedName>
        <fullName evidence="2">Uncharacterized protein</fullName>
    </submittedName>
</protein>
<organism evidence="2 3">
    <name type="scientific">Sinanodonta woodiana</name>
    <name type="common">Chinese pond mussel</name>
    <name type="synonym">Anodonta woodiana</name>
    <dbReference type="NCBI Taxonomy" id="1069815"/>
    <lineage>
        <taxon>Eukaryota</taxon>
        <taxon>Metazoa</taxon>
        <taxon>Spiralia</taxon>
        <taxon>Lophotrochozoa</taxon>
        <taxon>Mollusca</taxon>
        <taxon>Bivalvia</taxon>
        <taxon>Autobranchia</taxon>
        <taxon>Heteroconchia</taxon>
        <taxon>Palaeoheterodonta</taxon>
        <taxon>Unionida</taxon>
        <taxon>Unionoidea</taxon>
        <taxon>Unionidae</taxon>
        <taxon>Unioninae</taxon>
        <taxon>Sinanodonta</taxon>
    </lineage>
</organism>
<dbReference type="AlphaFoldDB" id="A0ABD3TYA1"/>
<feature type="region of interest" description="Disordered" evidence="1">
    <location>
        <begin position="1"/>
        <end position="43"/>
    </location>
</feature>
<keyword evidence="3" id="KW-1185">Reference proteome</keyword>
<dbReference type="EMBL" id="JBJQND010000017">
    <property type="protein sequence ID" value="KAL3842134.1"/>
    <property type="molecule type" value="Genomic_DNA"/>
</dbReference>
<evidence type="ECO:0000313" key="2">
    <source>
        <dbReference type="EMBL" id="KAL3842134.1"/>
    </source>
</evidence>
<name>A0ABD3TYA1_SINWO</name>
<dbReference type="Proteomes" id="UP001634394">
    <property type="component" value="Unassembled WGS sequence"/>
</dbReference>
<proteinExistence type="predicted"/>
<sequence>MVLTNAERHKRYSEKQKEENKEEYLKKEAKRKRNAYIPSSKLSPSELMERRAVSRMKFKKHYYKVKQATNDKIQPQPSTSSGTLNEPLIVQLPYMQKNNFRKTY</sequence>
<evidence type="ECO:0000313" key="3">
    <source>
        <dbReference type="Proteomes" id="UP001634394"/>
    </source>
</evidence>
<feature type="compositionally biased region" description="Basic and acidic residues" evidence="1">
    <location>
        <begin position="13"/>
        <end position="27"/>
    </location>
</feature>
<reference evidence="2 3" key="1">
    <citation type="submission" date="2024-11" db="EMBL/GenBank/DDBJ databases">
        <title>Chromosome-level genome assembly of the freshwater bivalve Anodonta woodiana.</title>
        <authorList>
            <person name="Chen X."/>
        </authorList>
    </citation>
    <scope>NUCLEOTIDE SEQUENCE [LARGE SCALE GENOMIC DNA]</scope>
    <source>
        <strain evidence="2">MN2024</strain>
        <tissue evidence="2">Gills</tissue>
    </source>
</reference>
<comment type="caution">
    <text evidence="2">The sequence shown here is derived from an EMBL/GenBank/DDBJ whole genome shotgun (WGS) entry which is preliminary data.</text>
</comment>
<feature type="compositionally biased region" description="Polar residues" evidence="1">
    <location>
        <begin position="67"/>
        <end position="84"/>
    </location>
</feature>
<accession>A0ABD3TYA1</accession>
<evidence type="ECO:0000256" key="1">
    <source>
        <dbReference type="SAM" id="MobiDB-lite"/>
    </source>
</evidence>
<gene>
    <name evidence="2" type="ORF">ACJMK2_020182</name>
</gene>